<dbReference type="RefSeq" id="WP_212904265.1">
    <property type="nucleotide sequence ID" value="NZ_BOPZ01000019.1"/>
</dbReference>
<dbReference type="AlphaFoldDB" id="A0A919S092"/>
<dbReference type="SUPFAM" id="SSF47240">
    <property type="entry name" value="Ferritin-like"/>
    <property type="match status" value="1"/>
</dbReference>
<evidence type="ECO:0000313" key="3">
    <source>
        <dbReference type="Proteomes" id="UP000679179"/>
    </source>
</evidence>
<gene>
    <name evidence="2" type="ORF">CPJCM30710_22370</name>
</gene>
<protein>
    <recommendedName>
        <fullName evidence="1">DUF2383 domain-containing protein</fullName>
    </recommendedName>
</protein>
<dbReference type="InterPro" id="IPR019052">
    <property type="entry name" value="DUF2383"/>
</dbReference>
<dbReference type="EMBL" id="BOPZ01000019">
    <property type="protein sequence ID" value="GIM29571.1"/>
    <property type="molecule type" value="Genomic_DNA"/>
</dbReference>
<dbReference type="InterPro" id="IPR009078">
    <property type="entry name" value="Ferritin-like_SF"/>
</dbReference>
<feature type="domain" description="DUF2383" evidence="1">
    <location>
        <begin position="10"/>
        <end position="117"/>
    </location>
</feature>
<accession>A0A919S092</accession>
<dbReference type="Proteomes" id="UP000679179">
    <property type="component" value="Unassembled WGS sequence"/>
</dbReference>
<dbReference type="InterPro" id="IPR012347">
    <property type="entry name" value="Ferritin-like"/>
</dbReference>
<dbReference type="Pfam" id="PF09537">
    <property type="entry name" value="DUF2383"/>
    <property type="match status" value="1"/>
</dbReference>
<proteinExistence type="predicted"/>
<evidence type="ECO:0000313" key="2">
    <source>
        <dbReference type="EMBL" id="GIM29571.1"/>
    </source>
</evidence>
<comment type="caution">
    <text evidence="2">The sequence shown here is derived from an EMBL/GenBank/DDBJ whole genome shotgun (WGS) entry which is preliminary data.</text>
</comment>
<sequence length="155" mass="17546">MVTSITTREVVQELNQYLQGIYMGVDAFEKYVDKTKSEEIKGALSEIHSTYKRHAGLITNRISELGGEPITKVSLVGKLSEIYEDIKELTVNTDLELLEKAYDACKTGFIMGQKFLNESKNLDHSSYQLIKELVHDSEECATRISGLFELVINKH</sequence>
<evidence type="ECO:0000259" key="1">
    <source>
        <dbReference type="Pfam" id="PF09537"/>
    </source>
</evidence>
<keyword evidence="3" id="KW-1185">Reference proteome</keyword>
<name>A0A919S092_9CLOT</name>
<dbReference type="Gene3D" id="1.20.1260.10">
    <property type="match status" value="1"/>
</dbReference>
<organism evidence="2 3">
    <name type="scientific">Clostridium polyendosporum</name>
    <dbReference type="NCBI Taxonomy" id="69208"/>
    <lineage>
        <taxon>Bacteria</taxon>
        <taxon>Bacillati</taxon>
        <taxon>Bacillota</taxon>
        <taxon>Clostridia</taxon>
        <taxon>Eubacteriales</taxon>
        <taxon>Clostridiaceae</taxon>
        <taxon>Clostridium</taxon>
    </lineage>
</organism>
<reference evidence="2" key="1">
    <citation type="submission" date="2021-03" db="EMBL/GenBank/DDBJ databases">
        <title>Taxonomic study of Clostridium polyendosporum from meadow-gley soil under rice.</title>
        <authorList>
            <person name="Kobayashi H."/>
            <person name="Tanizawa Y."/>
            <person name="Yagura M."/>
        </authorList>
    </citation>
    <scope>NUCLEOTIDE SEQUENCE</scope>
    <source>
        <strain evidence="2">JCM 30710</strain>
    </source>
</reference>